<keyword evidence="1" id="KW-0812">Transmembrane</keyword>
<name>A0A0D9XUQ3_9ORYZ</name>
<evidence type="ECO:0000313" key="2">
    <source>
        <dbReference type="EnsemblPlants" id="LPERR11G17660.1"/>
    </source>
</evidence>
<keyword evidence="1" id="KW-1133">Transmembrane helix</keyword>
<protein>
    <submittedName>
        <fullName evidence="2">Uncharacterized protein</fullName>
    </submittedName>
</protein>
<dbReference type="Proteomes" id="UP000032180">
    <property type="component" value="Chromosome 11"/>
</dbReference>
<keyword evidence="3" id="KW-1185">Reference proteome</keyword>
<dbReference type="HOGENOM" id="CLU_2658024_0_0_1"/>
<reference evidence="3" key="2">
    <citation type="submission" date="2013-12" db="EMBL/GenBank/DDBJ databases">
        <authorList>
            <person name="Yu Y."/>
            <person name="Lee S."/>
            <person name="de Baynast K."/>
            <person name="Wissotski M."/>
            <person name="Liu L."/>
            <person name="Talag J."/>
            <person name="Goicoechea J."/>
            <person name="Angelova A."/>
            <person name="Jetty R."/>
            <person name="Kudrna D."/>
            <person name="Golser W."/>
            <person name="Rivera L."/>
            <person name="Zhang J."/>
            <person name="Wing R."/>
        </authorList>
    </citation>
    <scope>NUCLEOTIDE SEQUENCE</scope>
</reference>
<evidence type="ECO:0000256" key="1">
    <source>
        <dbReference type="SAM" id="Phobius"/>
    </source>
</evidence>
<accession>A0A0D9XUQ3</accession>
<dbReference type="Gramene" id="LPERR11G17660.1">
    <property type="protein sequence ID" value="LPERR11G17660.1"/>
    <property type="gene ID" value="LPERR11G17660"/>
</dbReference>
<feature type="transmembrane region" description="Helical" evidence="1">
    <location>
        <begin position="12"/>
        <end position="31"/>
    </location>
</feature>
<reference evidence="2" key="3">
    <citation type="submission" date="2015-04" db="UniProtKB">
        <authorList>
            <consortium name="EnsemblPlants"/>
        </authorList>
    </citation>
    <scope>IDENTIFICATION</scope>
</reference>
<sequence>MAEDAPRFKLKAILHITVLLLLLLLIIIIFIAVLFLLFLIVLIVLLCGIICAFLLLLGFGFKLELPQDVTENFPRF</sequence>
<feature type="transmembrane region" description="Helical" evidence="1">
    <location>
        <begin position="37"/>
        <end position="57"/>
    </location>
</feature>
<dbReference type="AlphaFoldDB" id="A0A0D9XUQ3"/>
<keyword evidence="1" id="KW-0472">Membrane</keyword>
<organism evidence="2 3">
    <name type="scientific">Leersia perrieri</name>
    <dbReference type="NCBI Taxonomy" id="77586"/>
    <lineage>
        <taxon>Eukaryota</taxon>
        <taxon>Viridiplantae</taxon>
        <taxon>Streptophyta</taxon>
        <taxon>Embryophyta</taxon>
        <taxon>Tracheophyta</taxon>
        <taxon>Spermatophyta</taxon>
        <taxon>Magnoliopsida</taxon>
        <taxon>Liliopsida</taxon>
        <taxon>Poales</taxon>
        <taxon>Poaceae</taxon>
        <taxon>BOP clade</taxon>
        <taxon>Oryzoideae</taxon>
        <taxon>Oryzeae</taxon>
        <taxon>Oryzinae</taxon>
        <taxon>Leersia</taxon>
    </lineage>
</organism>
<evidence type="ECO:0000313" key="3">
    <source>
        <dbReference type="Proteomes" id="UP000032180"/>
    </source>
</evidence>
<dbReference type="EnsemblPlants" id="LPERR11G17660.1">
    <property type="protein sequence ID" value="LPERR11G17660.1"/>
    <property type="gene ID" value="LPERR11G17660"/>
</dbReference>
<proteinExistence type="predicted"/>
<reference evidence="2 3" key="1">
    <citation type="submission" date="2012-08" db="EMBL/GenBank/DDBJ databases">
        <title>Oryza genome evolution.</title>
        <authorList>
            <person name="Wing R.A."/>
        </authorList>
    </citation>
    <scope>NUCLEOTIDE SEQUENCE</scope>
</reference>